<comment type="caution">
    <text evidence="5">The sequence shown here is derived from an EMBL/GenBank/DDBJ whole genome shotgun (WGS) entry which is preliminary data.</text>
</comment>
<accession>A0ABP0P6W1</accession>
<dbReference type="EMBL" id="CAXAMN010022673">
    <property type="protein sequence ID" value="CAK9071785.1"/>
    <property type="molecule type" value="Genomic_DNA"/>
</dbReference>
<evidence type="ECO:0000313" key="6">
    <source>
        <dbReference type="EMBL" id="CAK9071785.1"/>
    </source>
</evidence>
<keyword evidence="4" id="KW-0472">Membrane</keyword>
<evidence type="ECO:0000256" key="4">
    <source>
        <dbReference type="SAM" id="Phobius"/>
    </source>
</evidence>
<dbReference type="PANTHER" id="PTHR24198:SF165">
    <property type="entry name" value="ANKYRIN REPEAT-CONTAINING PROTEIN-RELATED"/>
    <property type="match status" value="1"/>
</dbReference>
<dbReference type="EMBL" id="CAXAMN010022629">
    <property type="protein sequence ID" value="CAK9071466.1"/>
    <property type="molecule type" value="Genomic_DNA"/>
</dbReference>
<dbReference type="Gene3D" id="1.25.40.20">
    <property type="entry name" value="Ankyrin repeat-containing domain"/>
    <property type="match status" value="2"/>
</dbReference>
<evidence type="ECO:0000256" key="2">
    <source>
        <dbReference type="ARBA" id="ARBA00023043"/>
    </source>
</evidence>
<feature type="repeat" description="ANK" evidence="3">
    <location>
        <begin position="29"/>
        <end position="61"/>
    </location>
</feature>
<keyword evidence="7" id="KW-1185">Reference proteome</keyword>
<feature type="transmembrane region" description="Helical" evidence="4">
    <location>
        <begin position="393"/>
        <end position="413"/>
    </location>
</feature>
<evidence type="ECO:0000313" key="7">
    <source>
        <dbReference type="Proteomes" id="UP001642484"/>
    </source>
</evidence>
<dbReference type="InterPro" id="IPR036770">
    <property type="entry name" value="Ankyrin_rpt-contain_sf"/>
</dbReference>
<feature type="transmembrane region" description="Helical" evidence="4">
    <location>
        <begin position="526"/>
        <end position="546"/>
    </location>
</feature>
<sequence>MAVANGTAAAARQLLQSGARLEAAADRFEGGTPLHVASRLGQAKLVKMLLEWKANAFARDSKDRTPLDVAMEYKVPRAIEAFCVAGVTLAPPETAAGTAWHRKTEQKILKKAKAAAEEAEDKEALEFFKYCRGSDWESTGFTALHMAVANGTAAAARQLLQSGARLEAAADSWEGGTPLHVASEQGQAELVTMLLEWKANAFARDKKNRTPLDLAMEESHTHLFACLVHTGAGGLKHLIRFVEMEGQDAVDALDAWKSEAKVLELGGVELGGLKNIEENIEERMKRMLVMPHELKQAHLHEHVRVVMAPADYFHNEPWLVAPQKWVDLQEQNLISSPLVQVNCWLLPGIYANEACNRKLLQALKDTVNDDVFETDAVAAVVSAAWQPMRLSTILEILSCFLTVGLLCYASFILRHGATPPTETLVLVAILHGKKCVDEVVQYVTKLREWKLLAHLREFNNFVDFVYIVTGWWAILPQFITVGNRLEKVPWAMLCAMAWLRALYALRCEVWMGPRLLPILSALKDTMAFMVLTASCVAGATHAYYVLQLRDEPSPFYAAITQIVRLGIFGDFDMFEFEGLDPTHKFNHDTKEWEPQDPDPGPNYGWAHALFYITGVGITVLLMNLLIAVLGQNFELYQEKCAILFLRERASMLLELQNRIWAHFPKRIVRWLQRCCGGCILARLTCGALLLLLLPLLFPLILVLAALVVMSWCIFNVHFSGIKYVVAVGLGYCGDRHTRHQVQDPDYLGFTSAEKSRIWVLTRKERPMEDMRSLRFDLKNRVDDLEKKLTEQMGSMEKRSEASSVAQKSTLKDVELKLLWMENTLQTLTGWVQKLAGADPTG</sequence>
<feature type="repeat" description="ANK" evidence="3">
    <location>
        <begin position="139"/>
        <end position="171"/>
    </location>
</feature>
<dbReference type="Pfam" id="PF12796">
    <property type="entry name" value="Ank_2"/>
    <property type="match status" value="2"/>
</dbReference>
<dbReference type="InterPro" id="IPR002110">
    <property type="entry name" value="Ankyrin_rpt"/>
</dbReference>
<gene>
    <name evidence="5" type="ORF">CCMP2556_LOCUS35137</name>
    <name evidence="6" type="ORF">CCMP2556_LOCUS35285</name>
</gene>
<reference evidence="5 7" key="1">
    <citation type="submission" date="2024-02" db="EMBL/GenBank/DDBJ databases">
        <authorList>
            <person name="Chen Y."/>
            <person name="Shah S."/>
            <person name="Dougan E. K."/>
            <person name="Thang M."/>
            <person name="Chan C."/>
        </authorList>
    </citation>
    <scope>NUCLEOTIDE SEQUENCE [LARGE SCALE GENOMIC DNA]</scope>
</reference>
<dbReference type="PROSITE" id="PS50088">
    <property type="entry name" value="ANK_REPEAT"/>
    <property type="match status" value="3"/>
</dbReference>
<dbReference type="Proteomes" id="UP001642484">
    <property type="component" value="Unassembled WGS sequence"/>
</dbReference>
<evidence type="ECO:0000313" key="5">
    <source>
        <dbReference type="EMBL" id="CAK9071466.1"/>
    </source>
</evidence>
<proteinExistence type="predicted"/>
<protein>
    <recommendedName>
        <fullName evidence="8">Ion transport domain-containing protein</fullName>
    </recommendedName>
</protein>
<keyword evidence="4" id="KW-1133">Transmembrane helix</keyword>
<keyword evidence="2 3" id="KW-0040">ANK repeat</keyword>
<keyword evidence="4" id="KW-0812">Transmembrane</keyword>
<feature type="transmembrane region" description="Helical" evidence="4">
    <location>
        <begin position="464"/>
        <end position="482"/>
    </location>
</feature>
<feature type="transmembrane region" description="Helical" evidence="4">
    <location>
        <begin position="695"/>
        <end position="714"/>
    </location>
</feature>
<evidence type="ECO:0000256" key="3">
    <source>
        <dbReference type="PROSITE-ProRule" id="PRU00023"/>
    </source>
</evidence>
<keyword evidence="1" id="KW-0677">Repeat</keyword>
<dbReference type="PROSITE" id="PS50297">
    <property type="entry name" value="ANK_REP_REGION"/>
    <property type="match status" value="3"/>
</dbReference>
<organism evidence="5 7">
    <name type="scientific">Durusdinium trenchii</name>
    <dbReference type="NCBI Taxonomy" id="1381693"/>
    <lineage>
        <taxon>Eukaryota</taxon>
        <taxon>Sar</taxon>
        <taxon>Alveolata</taxon>
        <taxon>Dinophyceae</taxon>
        <taxon>Suessiales</taxon>
        <taxon>Symbiodiniaceae</taxon>
        <taxon>Durusdinium</taxon>
    </lineage>
</organism>
<dbReference type="SUPFAM" id="SSF48403">
    <property type="entry name" value="Ankyrin repeat"/>
    <property type="match status" value="1"/>
</dbReference>
<name>A0ABP0P6W1_9DINO</name>
<evidence type="ECO:0008006" key="8">
    <source>
        <dbReference type="Google" id="ProtNLM"/>
    </source>
</evidence>
<feature type="transmembrane region" description="Helical" evidence="4">
    <location>
        <begin position="488"/>
        <end position="505"/>
    </location>
</feature>
<dbReference type="SMART" id="SM00248">
    <property type="entry name" value="ANK"/>
    <property type="match status" value="5"/>
</dbReference>
<dbReference type="PANTHER" id="PTHR24198">
    <property type="entry name" value="ANKYRIN REPEAT AND PROTEIN KINASE DOMAIN-CONTAINING PROTEIN"/>
    <property type="match status" value="1"/>
</dbReference>
<evidence type="ECO:0000256" key="1">
    <source>
        <dbReference type="ARBA" id="ARBA00022737"/>
    </source>
</evidence>
<feature type="transmembrane region" description="Helical" evidence="4">
    <location>
        <begin position="608"/>
        <end position="629"/>
    </location>
</feature>
<feature type="repeat" description="ANK" evidence="3">
    <location>
        <begin position="174"/>
        <end position="206"/>
    </location>
</feature>